<name>A0ABV0IIP0_9MICC</name>
<evidence type="ECO:0000313" key="1">
    <source>
        <dbReference type="EMBL" id="MEO9248012.1"/>
    </source>
</evidence>
<accession>A0ABV0IIP0</accession>
<dbReference type="EMBL" id="JBDXMX010000004">
    <property type="protein sequence ID" value="MEO9248012.1"/>
    <property type="molecule type" value="Genomic_DNA"/>
</dbReference>
<dbReference type="RefSeq" id="WP_347920628.1">
    <property type="nucleotide sequence ID" value="NZ_JBDXMX010000004.1"/>
</dbReference>
<protein>
    <submittedName>
        <fullName evidence="1">Uncharacterized protein</fullName>
    </submittedName>
</protein>
<keyword evidence="2" id="KW-1185">Reference proteome</keyword>
<reference evidence="1 2" key="1">
    <citation type="submission" date="2024-05" db="EMBL/GenBank/DDBJ databases">
        <authorList>
            <person name="Yi C."/>
        </authorList>
    </citation>
    <scope>NUCLEOTIDE SEQUENCE [LARGE SCALE GENOMIC DNA]</scope>
    <source>
        <strain evidence="1 2">XS13</strain>
    </source>
</reference>
<gene>
    <name evidence="1" type="ORF">ABDK96_09990</name>
</gene>
<organism evidence="1 2">
    <name type="scientific">Citricoccus nitrophenolicus</name>
    <dbReference type="NCBI Taxonomy" id="863575"/>
    <lineage>
        <taxon>Bacteria</taxon>
        <taxon>Bacillati</taxon>
        <taxon>Actinomycetota</taxon>
        <taxon>Actinomycetes</taxon>
        <taxon>Micrococcales</taxon>
        <taxon>Micrococcaceae</taxon>
        <taxon>Citricoccus</taxon>
    </lineage>
</organism>
<comment type="caution">
    <text evidence="1">The sequence shown here is derived from an EMBL/GenBank/DDBJ whole genome shotgun (WGS) entry which is preliminary data.</text>
</comment>
<dbReference type="Proteomes" id="UP001484097">
    <property type="component" value="Unassembled WGS sequence"/>
</dbReference>
<proteinExistence type="predicted"/>
<evidence type="ECO:0000313" key="2">
    <source>
        <dbReference type="Proteomes" id="UP001484097"/>
    </source>
</evidence>
<sequence>MNSEPVDRADLNGATINDALGEDIAVIERDGMLMAVGEPHTVERFLVSIDAWEGAAEKTLSPAVMNTVSAAAGVTATAQRATGKWVQLAPESSKRLHELAGTNKPIDGMLSGVIRGDKGRIDKHIKFKVPDRGAINPLMLTNVATIATAMAAAAAEEEMRELIAGIDKKLDQLAADRRSEVIGATRGVTQVMDEAFAHYREAGELGETAWDKVQSVQPQVKSLGVV</sequence>